<dbReference type="Gene3D" id="3.30.70.2330">
    <property type="match status" value="1"/>
</dbReference>
<sequence>MPASKVCYMLTHGSHTGFHLQQFSIQGFEFPPLGEWAYAPALPTTFCMVNHDEELEVVGEGRHLEGIKLVLKAFRDGGEEDNSMFAALVHEPRNPFDRFAVRVDLFAVTGEGGRASYEKAGYLPREQAHLLHEYIKNLAGQGLFPIISVQVYGGTVDKPNIGLWLGRGQYELSEGHRRI</sequence>
<protein>
    <submittedName>
        <fullName evidence="1">Uncharacterized protein</fullName>
    </submittedName>
</protein>
<organism evidence="1 2">
    <name type="scientific">Arthrobacter gandavensis</name>
    <dbReference type="NCBI Taxonomy" id="169960"/>
    <lineage>
        <taxon>Bacteria</taxon>
        <taxon>Bacillati</taxon>
        <taxon>Actinomycetota</taxon>
        <taxon>Actinomycetes</taxon>
        <taxon>Micrococcales</taxon>
        <taxon>Micrococcaceae</taxon>
        <taxon>Arthrobacter</taxon>
    </lineage>
</organism>
<reference evidence="1 2" key="1">
    <citation type="journal article" date="2019" name="Int. J. Syst. Evol. Microbiol.">
        <title>The Global Catalogue of Microorganisms (GCM) 10K type strain sequencing project: providing services to taxonomists for standard genome sequencing and annotation.</title>
        <authorList>
            <consortium name="The Broad Institute Genomics Platform"/>
            <consortium name="The Broad Institute Genome Sequencing Center for Infectious Disease"/>
            <person name="Wu L."/>
            <person name="Ma J."/>
        </authorList>
    </citation>
    <scope>NUCLEOTIDE SEQUENCE [LARGE SCALE GENOMIC DNA]</scope>
    <source>
        <strain evidence="1 2">JCM 13316</strain>
    </source>
</reference>
<name>A0ABN2PA25_9MICC</name>
<evidence type="ECO:0000313" key="2">
    <source>
        <dbReference type="Proteomes" id="UP001500784"/>
    </source>
</evidence>
<comment type="caution">
    <text evidence="1">The sequence shown here is derived from an EMBL/GenBank/DDBJ whole genome shotgun (WGS) entry which is preliminary data.</text>
</comment>
<keyword evidence="2" id="KW-1185">Reference proteome</keyword>
<proteinExistence type="predicted"/>
<evidence type="ECO:0000313" key="1">
    <source>
        <dbReference type="EMBL" id="GAA1914023.1"/>
    </source>
</evidence>
<dbReference type="Proteomes" id="UP001500784">
    <property type="component" value="Unassembled WGS sequence"/>
</dbReference>
<accession>A0ABN2PA25</accession>
<gene>
    <name evidence="1" type="ORF">GCM10009688_18650</name>
</gene>
<dbReference type="EMBL" id="BAAALV010000002">
    <property type="protein sequence ID" value="GAA1914023.1"/>
    <property type="molecule type" value="Genomic_DNA"/>
</dbReference>